<dbReference type="OrthoDB" id="4749096at2759"/>
<dbReference type="EMBL" id="JAGPXC010000002">
    <property type="protein sequence ID" value="KAH6656816.1"/>
    <property type="molecule type" value="Genomic_DNA"/>
</dbReference>
<feature type="compositionally biased region" description="Polar residues" evidence="1">
    <location>
        <begin position="243"/>
        <end position="287"/>
    </location>
</feature>
<accession>A0A9P8UR66</accession>
<feature type="region of interest" description="Disordered" evidence="1">
    <location>
        <begin position="174"/>
        <end position="303"/>
    </location>
</feature>
<proteinExistence type="predicted"/>
<feature type="compositionally biased region" description="Low complexity" evidence="1">
    <location>
        <begin position="180"/>
        <end position="194"/>
    </location>
</feature>
<evidence type="ECO:0000313" key="2">
    <source>
        <dbReference type="EMBL" id="KAH6656816.1"/>
    </source>
</evidence>
<dbReference type="RefSeq" id="XP_045961050.1">
    <property type="nucleotide sequence ID" value="XM_046095217.1"/>
</dbReference>
<protein>
    <submittedName>
        <fullName evidence="2">Uncharacterized protein</fullName>
    </submittedName>
</protein>
<organism evidence="2 3">
    <name type="scientific">Truncatella angustata</name>
    <dbReference type="NCBI Taxonomy" id="152316"/>
    <lineage>
        <taxon>Eukaryota</taxon>
        <taxon>Fungi</taxon>
        <taxon>Dikarya</taxon>
        <taxon>Ascomycota</taxon>
        <taxon>Pezizomycotina</taxon>
        <taxon>Sordariomycetes</taxon>
        <taxon>Xylariomycetidae</taxon>
        <taxon>Amphisphaeriales</taxon>
        <taxon>Sporocadaceae</taxon>
        <taxon>Truncatella</taxon>
    </lineage>
</organism>
<name>A0A9P8UR66_9PEZI</name>
<keyword evidence="3" id="KW-1185">Reference proteome</keyword>
<dbReference type="Proteomes" id="UP000758603">
    <property type="component" value="Unassembled WGS sequence"/>
</dbReference>
<gene>
    <name evidence="2" type="ORF">BKA67DRAFT_170007</name>
</gene>
<evidence type="ECO:0000256" key="1">
    <source>
        <dbReference type="SAM" id="MobiDB-lite"/>
    </source>
</evidence>
<dbReference type="GeneID" id="70124110"/>
<comment type="caution">
    <text evidence="2">The sequence shown here is derived from an EMBL/GenBank/DDBJ whole genome shotgun (WGS) entry which is preliminary data.</text>
</comment>
<sequence>MFKQPHLSSVHLITLHQPNIIADHHPQPSSSTITAHKMFPTSEPTVLATELHLTGNELDCLLQDSFEFNFDRMIPDENESSIPPQTCKALTQSQTTTTASADTIANETKLVITKTKPINTTSGANNRSSEYASIPIGDDFFKLDFEETSDQLDPSQVPTSKCFCLYCNTAHASDNPMMKRSPSTTPTPSGRSSRCAAKKRVSTSQRGARGASANLASVTSRRMATRGSIDNRDGPDLLPVDGLSSNSAVRPTTPTGQMHDNTTTAATQASPMNHTPSVVSSKDTTGVVSKLGRKSGPTKKRDPVAAKFQSGYKVSGGTTISDVQPQVSISNNRALDTDEETIIPELDSADESIPLIADGPVRVEIQPNDTYGNPQPQKLIDASGRTFLAPEGVNLSLDPSTWPKTPFVALEDYITNHGVSDEMDRLYMMGVQAGIGYGISAYKETLITEFQFTGKLWSQIVSFAEGTQDRNLRAEILRGIEAFDILSAMHAANRFIEIRSEIKAHAEELAQIHRQGTQPPPVLQRGPVSGFVIDPRLATRTDVRGDPATFFAERSLPTAQGINMPNQRSSLTSMVGSQTYGGLDTSDVDGLAGALANRVQYQQYQRQMYGAMRGGHNASMSPGAQAYYTTNNGMTPINTAAAAAHGANHSQVITPTLTELENGRAVIKMMPQSEQYL</sequence>
<dbReference type="AlphaFoldDB" id="A0A9P8UR66"/>
<evidence type="ECO:0000313" key="3">
    <source>
        <dbReference type="Proteomes" id="UP000758603"/>
    </source>
</evidence>
<reference evidence="2" key="1">
    <citation type="journal article" date="2021" name="Nat. Commun.">
        <title>Genetic determinants of endophytism in the Arabidopsis root mycobiome.</title>
        <authorList>
            <person name="Mesny F."/>
            <person name="Miyauchi S."/>
            <person name="Thiergart T."/>
            <person name="Pickel B."/>
            <person name="Atanasova L."/>
            <person name="Karlsson M."/>
            <person name="Huettel B."/>
            <person name="Barry K.W."/>
            <person name="Haridas S."/>
            <person name="Chen C."/>
            <person name="Bauer D."/>
            <person name="Andreopoulos W."/>
            <person name="Pangilinan J."/>
            <person name="LaButti K."/>
            <person name="Riley R."/>
            <person name="Lipzen A."/>
            <person name="Clum A."/>
            <person name="Drula E."/>
            <person name="Henrissat B."/>
            <person name="Kohler A."/>
            <person name="Grigoriev I.V."/>
            <person name="Martin F.M."/>
            <person name="Hacquard S."/>
        </authorList>
    </citation>
    <scope>NUCLEOTIDE SEQUENCE</scope>
    <source>
        <strain evidence="2">MPI-SDFR-AT-0073</strain>
    </source>
</reference>